<dbReference type="OrthoDB" id="9787365at2"/>
<dbReference type="PANTHER" id="PTHR30239">
    <property type="entry name" value="ACETOLACTATE SYNTHASE SMALL SUBUNIT"/>
    <property type="match status" value="1"/>
</dbReference>
<accession>A0A545UCK9</accession>
<dbReference type="Pfam" id="PF22629">
    <property type="entry name" value="ACT_AHAS_ss"/>
    <property type="match status" value="1"/>
</dbReference>
<dbReference type="NCBIfam" id="NF008864">
    <property type="entry name" value="PRK11895.1"/>
    <property type="match status" value="1"/>
</dbReference>
<comment type="pathway">
    <text evidence="2 8">Amino-acid biosynthesis; L-valine biosynthesis; L-valine from pyruvate: step 1/4.</text>
</comment>
<evidence type="ECO:0000256" key="8">
    <source>
        <dbReference type="RuleBase" id="RU368092"/>
    </source>
</evidence>
<dbReference type="EC" id="2.2.1.6" evidence="8"/>
<dbReference type="GO" id="GO:0009099">
    <property type="term" value="P:L-valine biosynthetic process"/>
    <property type="evidence" value="ECO:0007669"/>
    <property type="project" value="UniProtKB-UniRule"/>
</dbReference>
<comment type="pathway">
    <text evidence="1 8">Amino-acid biosynthesis; L-isoleucine biosynthesis; L-isoleucine from 2-oxobutanoate: step 1/4.</text>
</comment>
<keyword evidence="8 10" id="KW-0808">Transferase</keyword>
<comment type="function">
    <text evidence="8">Catalyzes the conversion of 2 pyruvate molecules into acetolactate in the first common step of the biosynthetic pathway of the branched-amino acids such as leucine, isoleucine, and valine.</text>
</comment>
<dbReference type="InterPro" id="IPR027271">
    <property type="entry name" value="Acetolactate_synth/TF_NikR_C"/>
</dbReference>
<protein>
    <recommendedName>
        <fullName evidence="8">Acetolactate synthase small subunit</fullName>
        <shortName evidence="8">AHAS</shortName>
        <shortName evidence="8">ALS</shortName>
        <ecNumber evidence="8">2.2.1.6</ecNumber>
    </recommendedName>
    <alternativeName>
        <fullName evidence="8">Acetohydroxy-acid synthase small subunit</fullName>
    </alternativeName>
</protein>
<name>A0A545UCK9_9GAMM</name>
<evidence type="ECO:0000256" key="5">
    <source>
        <dbReference type="ARBA" id="ARBA00022605"/>
    </source>
</evidence>
<dbReference type="NCBIfam" id="TIGR00119">
    <property type="entry name" value="acolac_sm"/>
    <property type="match status" value="1"/>
</dbReference>
<evidence type="ECO:0000256" key="7">
    <source>
        <dbReference type="ARBA" id="ARBA00048670"/>
    </source>
</evidence>
<dbReference type="PANTHER" id="PTHR30239:SF0">
    <property type="entry name" value="ACETOLACTATE SYNTHASE SMALL SUBUNIT 1, CHLOROPLASTIC"/>
    <property type="match status" value="1"/>
</dbReference>
<evidence type="ECO:0000256" key="4">
    <source>
        <dbReference type="ARBA" id="ARBA00011744"/>
    </source>
</evidence>
<dbReference type="SUPFAM" id="SSF55021">
    <property type="entry name" value="ACT-like"/>
    <property type="match status" value="2"/>
</dbReference>
<evidence type="ECO:0000313" key="10">
    <source>
        <dbReference type="EMBL" id="TQV87200.1"/>
    </source>
</evidence>
<sequence>MQQTILSILLENEPGSLSRIVGLFSQRAFNIESLTVAPTEDKSLSRITIATNGDHKVIEQITKQVNKLVDVLRISELTDISHIERELMFVKLNAKTPDSREEIVRTANIFRGQIVDSTNQLYTVQLTGKKDKLNAFIRSIKKQSDIIEIVRSGCVAIARGEKALVP</sequence>
<dbReference type="CDD" id="cd04878">
    <property type="entry name" value="ACT_AHAS"/>
    <property type="match status" value="1"/>
</dbReference>
<dbReference type="GO" id="GO:1990610">
    <property type="term" value="F:acetolactate synthase regulator activity"/>
    <property type="evidence" value="ECO:0007669"/>
    <property type="project" value="UniProtKB-UniRule"/>
</dbReference>
<dbReference type="InterPro" id="IPR054480">
    <property type="entry name" value="AHAS_small-like_ACT"/>
</dbReference>
<dbReference type="Proteomes" id="UP000315439">
    <property type="component" value="Unassembled WGS sequence"/>
</dbReference>
<evidence type="ECO:0000256" key="6">
    <source>
        <dbReference type="ARBA" id="ARBA00023304"/>
    </source>
</evidence>
<dbReference type="InterPro" id="IPR002912">
    <property type="entry name" value="ACT_dom"/>
</dbReference>
<dbReference type="GO" id="GO:0009097">
    <property type="term" value="P:isoleucine biosynthetic process"/>
    <property type="evidence" value="ECO:0007669"/>
    <property type="project" value="UniProtKB-UniRule"/>
</dbReference>
<dbReference type="InterPro" id="IPR039557">
    <property type="entry name" value="AHAS_ACT"/>
</dbReference>
<dbReference type="FunFam" id="3.30.70.260:FF:000001">
    <property type="entry name" value="Acetolactate synthase, small subunit"/>
    <property type="match status" value="1"/>
</dbReference>
<dbReference type="UniPathway" id="UPA00049">
    <property type="reaction ID" value="UER00059"/>
</dbReference>
<dbReference type="FunFam" id="3.30.70.1150:FF:000001">
    <property type="entry name" value="Acetolactate synthase small subunit"/>
    <property type="match status" value="1"/>
</dbReference>
<dbReference type="AlphaFoldDB" id="A0A545UCK9"/>
<keyword evidence="5 8" id="KW-0028">Amino-acid biosynthesis</keyword>
<dbReference type="InterPro" id="IPR019455">
    <property type="entry name" value="Acetolactate_synth_ssu_C"/>
</dbReference>
<dbReference type="InterPro" id="IPR004789">
    <property type="entry name" value="Acetalactate_synth_ssu"/>
</dbReference>
<comment type="caution">
    <text evidence="10">The sequence shown here is derived from an EMBL/GenBank/DDBJ whole genome shotgun (WGS) entry which is preliminary data.</text>
</comment>
<dbReference type="UniPathway" id="UPA00047">
    <property type="reaction ID" value="UER00055"/>
</dbReference>
<comment type="catalytic activity">
    <reaction evidence="7 8">
        <text>2 pyruvate + H(+) = (2S)-2-acetolactate + CO2</text>
        <dbReference type="Rhea" id="RHEA:25249"/>
        <dbReference type="ChEBI" id="CHEBI:15361"/>
        <dbReference type="ChEBI" id="CHEBI:15378"/>
        <dbReference type="ChEBI" id="CHEBI:16526"/>
        <dbReference type="ChEBI" id="CHEBI:58476"/>
        <dbReference type="EC" id="2.2.1.6"/>
    </reaction>
</comment>
<keyword evidence="11" id="KW-1185">Reference proteome</keyword>
<dbReference type="Gene3D" id="3.30.70.260">
    <property type="match status" value="1"/>
</dbReference>
<dbReference type="GO" id="GO:0005829">
    <property type="term" value="C:cytosol"/>
    <property type="evidence" value="ECO:0007669"/>
    <property type="project" value="TreeGrafter"/>
</dbReference>
<comment type="subunit">
    <text evidence="4 8">Dimer of large and small chains.</text>
</comment>
<organism evidence="10 11">
    <name type="scientific">Aliikangiella coralliicola</name>
    <dbReference type="NCBI Taxonomy" id="2592383"/>
    <lineage>
        <taxon>Bacteria</taxon>
        <taxon>Pseudomonadati</taxon>
        <taxon>Pseudomonadota</taxon>
        <taxon>Gammaproteobacteria</taxon>
        <taxon>Oceanospirillales</taxon>
        <taxon>Pleioneaceae</taxon>
        <taxon>Aliikangiella</taxon>
    </lineage>
</organism>
<dbReference type="Gene3D" id="3.30.70.1150">
    <property type="entry name" value="ACT-like. Chain A, domain 2"/>
    <property type="match status" value="1"/>
</dbReference>
<evidence type="ECO:0000256" key="3">
    <source>
        <dbReference type="ARBA" id="ARBA00006341"/>
    </source>
</evidence>
<evidence type="ECO:0000256" key="1">
    <source>
        <dbReference type="ARBA" id="ARBA00004974"/>
    </source>
</evidence>
<reference evidence="10 11" key="1">
    <citation type="submission" date="2019-07" db="EMBL/GenBank/DDBJ databases">
        <title>Draft genome for Aliikangiella sp. M105.</title>
        <authorList>
            <person name="Wang G."/>
        </authorList>
    </citation>
    <scope>NUCLEOTIDE SEQUENCE [LARGE SCALE GENOMIC DNA]</scope>
    <source>
        <strain evidence="10 11">M105</strain>
    </source>
</reference>
<keyword evidence="6 8" id="KW-0100">Branched-chain amino acid biosynthesis</keyword>
<dbReference type="InterPro" id="IPR045865">
    <property type="entry name" value="ACT-like_dom_sf"/>
</dbReference>
<dbReference type="PROSITE" id="PS51671">
    <property type="entry name" value="ACT"/>
    <property type="match status" value="1"/>
</dbReference>
<proteinExistence type="inferred from homology"/>
<evidence type="ECO:0000313" key="11">
    <source>
        <dbReference type="Proteomes" id="UP000315439"/>
    </source>
</evidence>
<dbReference type="RefSeq" id="WP_142932227.1">
    <property type="nucleotide sequence ID" value="NZ_ML660165.1"/>
</dbReference>
<gene>
    <name evidence="10" type="primary">ilvN</name>
    <name evidence="10" type="ORF">FLL46_15465</name>
</gene>
<dbReference type="EMBL" id="VIKS01000009">
    <property type="protein sequence ID" value="TQV87200.1"/>
    <property type="molecule type" value="Genomic_DNA"/>
</dbReference>
<dbReference type="Pfam" id="PF10369">
    <property type="entry name" value="ALS_ss_C"/>
    <property type="match status" value="1"/>
</dbReference>
<evidence type="ECO:0000259" key="9">
    <source>
        <dbReference type="PROSITE" id="PS51671"/>
    </source>
</evidence>
<comment type="similarity">
    <text evidence="3 8">Belongs to the acetolactate synthase small subunit family.</text>
</comment>
<evidence type="ECO:0000256" key="2">
    <source>
        <dbReference type="ARBA" id="ARBA00005025"/>
    </source>
</evidence>
<feature type="domain" description="ACT" evidence="9">
    <location>
        <begin position="5"/>
        <end position="79"/>
    </location>
</feature>
<dbReference type="GO" id="GO:0003984">
    <property type="term" value="F:acetolactate synthase activity"/>
    <property type="evidence" value="ECO:0007669"/>
    <property type="project" value="UniProtKB-UniRule"/>
</dbReference>